<reference evidence="6 7" key="1">
    <citation type="submission" date="2019-04" db="EMBL/GenBank/DDBJ databases">
        <title>Trinickia sp. 7GSK02, isolated from subtropical forest soil.</title>
        <authorList>
            <person name="Gao Z.-H."/>
            <person name="Qiu L.-H."/>
        </authorList>
    </citation>
    <scope>NUCLEOTIDE SEQUENCE [LARGE SCALE GENOMIC DNA]</scope>
    <source>
        <strain evidence="6 7">7GSK02</strain>
    </source>
</reference>
<gene>
    <name evidence="6" type="ORF">FAZ69_30935</name>
</gene>
<keyword evidence="7" id="KW-1185">Reference proteome</keyword>
<dbReference type="InterPro" id="IPR058163">
    <property type="entry name" value="LysR-type_TF_proteobact-type"/>
</dbReference>
<dbReference type="SUPFAM" id="SSF53850">
    <property type="entry name" value="Periplasmic binding protein-like II"/>
    <property type="match status" value="1"/>
</dbReference>
<sequence>MSCWACPVLLQSRRARATALRRRECERFYSVLFHLESCFRLSHCPRIVNKSLNLDDVRVFCVVVRHASFSAASEALAVSPAYVSKRVGMLEAQLGTRLLHRSTRRVAITEAGERVYAWAEKILDDVDQLVEDVSATRQVPRGTLRVSSSLGFGRKVVAPMLERLSQSHPQLRVRLDLFDRLVDVAGEGFDLDIRIGDEIAPHLIAKHLAPNHRVLCAAPAYLERHGAPKQLADLSSHHCIAIKERDQSLGVWRLSVRGEPATIKVTGPLSTNHGEVAVDWALAGRGIVLRSIWDVREHLETGALKQVLPDVTQPADVWAVYPSRLASSAKVRACVDFVGVELARLGFAQNR</sequence>
<keyword evidence="4" id="KW-0804">Transcription</keyword>
<proteinExistence type="inferred from homology"/>
<dbReference type="SUPFAM" id="SSF46785">
    <property type="entry name" value="Winged helix' DNA-binding domain"/>
    <property type="match status" value="1"/>
</dbReference>
<dbReference type="AlphaFoldDB" id="A0A4U1HE94"/>
<dbReference type="InterPro" id="IPR005119">
    <property type="entry name" value="LysR_subst-bd"/>
</dbReference>
<keyword evidence="2" id="KW-0805">Transcription regulation</keyword>
<dbReference type="FunFam" id="1.10.10.10:FF:000001">
    <property type="entry name" value="LysR family transcriptional regulator"/>
    <property type="match status" value="1"/>
</dbReference>
<evidence type="ECO:0000256" key="3">
    <source>
        <dbReference type="ARBA" id="ARBA00023125"/>
    </source>
</evidence>
<evidence type="ECO:0000256" key="1">
    <source>
        <dbReference type="ARBA" id="ARBA00009437"/>
    </source>
</evidence>
<dbReference type="Gene3D" id="1.10.10.10">
    <property type="entry name" value="Winged helix-like DNA-binding domain superfamily/Winged helix DNA-binding domain"/>
    <property type="match status" value="1"/>
</dbReference>
<dbReference type="Proteomes" id="UP000305539">
    <property type="component" value="Unassembled WGS sequence"/>
</dbReference>
<accession>A0A4U1HE94</accession>
<comment type="caution">
    <text evidence="6">The sequence shown here is derived from an EMBL/GenBank/DDBJ whole genome shotgun (WGS) entry which is preliminary data.</text>
</comment>
<dbReference type="InterPro" id="IPR036390">
    <property type="entry name" value="WH_DNA-bd_sf"/>
</dbReference>
<dbReference type="FunFam" id="3.40.190.290:FF:000001">
    <property type="entry name" value="Transcriptional regulator, LysR family"/>
    <property type="match status" value="1"/>
</dbReference>
<dbReference type="InterPro" id="IPR036388">
    <property type="entry name" value="WH-like_DNA-bd_sf"/>
</dbReference>
<protein>
    <submittedName>
        <fullName evidence="6">LysR family transcriptional regulator</fullName>
    </submittedName>
</protein>
<feature type="domain" description="HTH lysR-type" evidence="5">
    <location>
        <begin position="52"/>
        <end position="109"/>
    </location>
</feature>
<dbReference type="PROSITE" id="PS50931">
    <property type="entry name" value="HTH_LYSR"/>
    <property type="match status" value="1"/>
</dbReference>
<dbReference type="Pfam" id="PF00126">
    <property type="entry name" value="HTH_1"/>
    <property type="match status" value="1"/>
</dbReference>
<dbReference type="EMBL" id="SWJE01000024">
    <property type="protein sequence ID" value="TKC79269.1"/>
    <property type="molecule type" value="Genomic_DNA"/>
</dbReference>
<dbReference type="InterPro" id="IPR000847">
    <property type="entry name" value="LysR_HTH_N"/>
</dbReference>
<organism evidence="6 7">
    <name type="scientific">Trinickia terrae</name>
    <dbReference type="NCBI Taxonomy" id="2571161"/>
    <lineage>
        <taxon>Bacteria</taxon>
        <taxon>Pseudomonadati</taxon>
        <taxon>Pseudomonadota</taxon>
        <taxon>Betaproteobacteria</taxon>
        <taxon>Burkholderiales</taxon>
        <taxon>Burkholderiaceae</taxon>
        <taxon>Trinickia</taxon>
    </lineage>
</organism>
<dbReference type="PANTHER" id="PTHR30537">
    <property type="entry name" value="HTH-TYPE TRANSCRIPTIONAL REGULATOR"/>
    <property type="match status" value="1"/>
</dbReference>
<dbReference type="Pfam" id="PF03466">
    <property type="entry name" value="LysR_substrate"/>
    <property type="match status" value="1"/>
</dbReference>
<evidence type="ECO:0000259" key="5">
    <source>
        <dbReference type="PROSITE" id="PS50931"/>
    </source>
</evidence>
<evidence type="ECO:0000256" key="2">
    <source>
        <dbReference type="ARBA" id="ARBA00023015"/>
    </source>
</evidence>
<dbReference type="GO" id="GO:0003700">
    <property type="term" value="F:DNA-binding transcription factor activity"/>
    <property type="evidence" value="ECO:0007669"/>
    <property type="project" value="InterPro"/>
</dbReference>
<name>A0A4U1HE94_9BURK</name>
<evidence type="ECO:0000313" key="6">
    <source>
        <dbReference type="EMBL" id="TKC79269.1"/>
    </source>
</evidence>
<dbReference type="GO" id="GO:0006351">
    <property type="term" value="P:DNA-templated transcription"/>
    <property type="evidence" value="ECO:0007669"/>
    <property type="project" value="TreeGrafter"/>
</dbReference>
<keyword evidence="3" id="KW-0238">DNA-binding</keyword>
<dbReference type="PANTHER" id="PTHR30537:SF5">
    <property type="entry name" value="HTH-TYPE TRANSCRIPTIONAL ACTIVATOR TTDR-RELATED"/>
    <property type="match status" value="1"/>
</dbReference>
<dbReference type="CDD" id="cd08479">
    <property type="entry name" value="PBP2_CrgA_like_9"/>
    <property type="match status" value="1"/>
</dbReference>
<dbReference type="GO" id="GO:0043565">
    <property type="term" value="F:sequence-specific DNA binding"/>
    <property type="evidence" value="ECO:0007669"/>
    <property type="project" value="TreeGrafter"/>
</dbReference>
<dbReference type="Gene3D" id="3.40.190.290">
    <property type="match status" value="1"/>
</dbReference>
<evidence type="ECO:0000256" key="4">
    <source>
        <dbReference type="ARBA" id="ARBA00023163"/>
    </source>
</evidence>
<comment type="similarity">
    <text evidence="1">Belongs to the LysR transcriptional regulatory family.</text>
</comment>
<evidence type="ECO:0000313" key="7">
    <source>
        <dbReference type="Proteomes" id="UP000305539"/>
    </source>
</evidence>
<dbReference type="OrthoDB" id="8954631at2"/>